<keyword evidence="5" id="KW-0949">S-adenosyl-L-methionine</keyword>
<evidence type="ECO:0000256" key="2">
    <source>
        <dbReference type="ARBA" id="ARBA00012003"/>
    </source>
</evidence>
<dbReference type="SUPFAM" id="SSF53335">
    <property type="entry name" value="S-adenosyl-L-methionine-dependent methyltransferases"/>
    <property type="match status" value="1"/>
</dbReference>
<evidence type="ECO:0000256" key="5">
    <source>
        <dbReference type="ARBA" id="ARBA00022691"/>
    </source>
</evidence>
<name>A0ABP0EYQ8_CLALP</name>
<feature type="transmembrane region" description="Helical" evidence="6">
    <location>
        <begin position="20"/>
        <end position="39"/>
    </location>
</feature>
<dbReference type="SMART" id="SM01296">
    <property type="entry name" value="N2227"/>
    <property type="match status" value="1"/>
</dbReference>
<dbReference type="InterPro" id="IPR029063">
    <property type="entry name" value="SAM-dependent_MTases_sf"/>
</dbReference>
<protein>
    <recommendedName>
        <fullName evidence="2">carnosine N-methyltransferase</fullName>
        <ecNumber evidence="2">2.1.1.22</ecNumber>
    </recommendedName>
</protein>
<gene>
    <name evidence="7" type="ORF">CVLEPA_LOCUS2323</name>
</gene>
<evidence type="ECO:0000256" key="4">
    <source>
        <dbReference type="ARBA" id="ARBA00022679"/>
    </source>
</evidence>
<keyword evidence="6" id="KW-0812">Transmembrane</keyword>
<dbReference type="Gene3D" id="3.40.50.150">
    <property type="entry name" value="Vaccinia Virus protein VP39"/>
    <property type="match status" value="1"/>
</dbReference>
<keyword evidence="8" id="KW-1185">Reference proteome</keyword>
<evidence type="ECO:0000313" key="8">
    <source>
        <dbReference type="Proteomes" id="UP001642483"/>
    </source>
</evidence>
<evidence type="ECO:0000313" key="7">
    <source>
        <dbReference type="EMBL" id="CAK8672623.1"/>
    </source>
</evidence>
<evidence type="ECO:0000256" key="1">
    <source>
        <dbReference type="ARBA" id="ARBA00010086"/>
    </source>
</evidence>
<dbReference type="InterPro" id="IPR012901">
    <property type="entry name" value="CARME"/>
</dbReference>
<keyword evidence="3" id="KW-0489">Methyltransferase</keyword>
<dbReference type="EMBL" id="CAWYQH010000001">
    <property type="protein sequence ID" value="CAK8672623.1"/>
    <property type="molecule type" value="Genomic_DNA"/>
</dbReference>
<organism evidence="7 8">
    <name type="scientific">Clavelina lepadiformis</name>
    <name type="common">Light-bulb sea squirt</name>
    <name type="synonym">Ascidia lepadiformis</name>
    <dbReference type="NCBI Taxonomy" id="159417"/>
    <lineage>
        <taxon>Eukaryota</taxon>
        <taxon>Metazoa</taxon>
        <taxon>Chordata</taxon>
        <taxon>Tunicata</taxon>
        <taxon>Ascidiacea</taxon>
        <taxon>Aplousobranchia</taxon>
        <taxon>Clavelinidae</taxon>
        <taxon>Clavelina</taxon>
    </lineage>
</organism>
<keyword evidence="4" id="KW-0808">Transferase</keyword>
<accession>A0ABP0EYQ8</accession>
<reference evidence="7 8" key="1">
    <citation type="submission" date="2024-02" db="EMBL/GenBank/DDBJ databases">
        <authorList>
            <person name="Daric V."/>
            <person name="Darras S."/>
        </authorList>
    </citation>
    <scope>NUCLEOTIDE SEQUENCE [LARGE SCALE GENOMIC DNA]</scope>
</reference>
<proteinExistence type="inferred from homology"/>
<dbReference type="PANTHER" id="PTHR12303:SF6">
    <property type="entry name" value="CARNOSINE N-METHYLTRANSFERASE"/>
    <property type="match status" value="1"/>
</dbReference>
<keyword evidence="6" id="KW-0472">Membrane</keyword>
<keyword evidence="6" id="KW-1133">Transmembrane helix</keyword>
<dbReference type="Proteomes" id="UP001642483">
    <property type="component" value="Unassembled WGS sequence"/>
</dbReference>
<dbReference type="Pfam" id="PF07942">
    <property type="entry name" value="CARME"/>
    <property type="match status" value="1"/>
</dbReference>
<evidence type="ECO:0000256" key="6">
    <source>
        <dbReference type="SAM" id="Phobius"/>
    </source>
</evidence>
<sequence length="426" mass="49177">MFCTVQYSKMIKAYYLEKCVVISLVLWKYFIIYHCYAGLNFSSMIFKVSRVNMSNVSCSENDTKEEEKEEILHYMKVINAFKAYRVTALRALDECERNYHALPPTHKKMIPGNIKAIEESKVCIDCNALVIKEITKFCNEMFINKSYKELAEHVPFTSSDSDKVKSTLKQIVRDWSIDGEEERRLCYMPIIDEITQRLPVSGNKEIHVLVPGCGLGRLPWELAKLGYFAQGNEFSFFMLFTSNFILNKTPGESEADYHQFTLYPWVGKRCNNISWKDALRAVKFPDVFPGSLPFSNRLSMAAGDFMEIYDAEAYWDCVACCFFIDTAPNIISYLEKIYSILKPGGLFVNFGPLLYHFFGMSNERSIELSYQEMVDVIQQVGFVIIKQDWSKGLYTNVPRSMLNYEYNCALLVARKPDPREGYGNSK</sequence>
<evidence type="ECO:0000256" key="3">
    <source>
        <dbReference type="ARBA" id="ARBA00022603"/>
    </source>
</evidence>
<dbReference type="PANTHER" id="PTHR12303">
    <property type="entry name" value="CARNOSINE N-METHYLTRANSFERASE"/>
    <property type="match status" value="1"/>
</dbReference>
<comment type="caution">
    <text evidence="7">The sequence shown here is derived from an EMBL/GenBank/DDBJ whole genome shotgun (WGS) entry which is preliminary data.</text>
</comment>
<comment type="similarity">
    <text evidence="1">Belongs to the carnosine N-methyltransferase family.</text>
</comment>
<dbReference type="EC" id="2.1.1.22" evidence="2"/>